<dbReference type="STRING" id="109264.A0A1F8A9I0"/>
<keyword evidence="3" id="KW-1185">Reference proteome</keyword>
<proteinExistence type="predicted"/>
<organism evidence="2 3">
    <name type="scientific">Aspergillus bombycis</name>
    <dbReference type="NCBI Taxonomy" id="109264"/>
    <lineage>
        <taxon>Eukaryota</taxon>
        <taxon>Fungi</taxon>
        <taxon>Dikarya</taxon>
        <taxon>Ascomycota</taxon>
        <taxon>Pezizomycotina</taxon>
        <taxon>Eurotiomycetes</taxon>
        <taxon>Eurotiomycetidae</taxon>
        <taxon>Eurotiales</taxon>
        <taxon>Aspergillaceae</taxon>
        <taxon>Aspergillus</taxon>
    </lineage>
</organism>
<dbReference type="AlphaFoldDB" id="A0A1F8A9I0"/>
<gene>
    <name evidence="2" type="ORF">ABOM_003428</name>
</gene>
<name>A0A1F8A9I0_9EURO</name>
<reference evidence="2 3" key="1">
    <citation type="journal article" date="2016" name="Genome Biol. Evol.">
        <title>Draft genome sequence of an aflatoxigenic Aspergillus species, A. bombycis.</title>
        <authorList>
            <person name="Moore G.G."/>
            <person name="Mack B.M."/>
            <person name="Beltz S.B."/>
            <person name="Gilbert M.K."/>
        </authorList>
    </citation>
    <scope>NUCLEOTIDE SEQUENCE [LARGE SCALE GENOMIC DNA]</scope>
    <source>
        <strain evidence="3">NRRL 26010</strain>
    </source>
</reference>
<dbReference type="Proteomes" id="UP000179179">
    <property type="component" value="Unassembled WGS sequence"/>
</dbReference>
<dbReference type="EMBL" id="LYCR01000016">
    <property type="protein sequence ID" value="OGM48430.1"/>
    <property type="molecule type" value="Genomic_DNA"/>
</dbReference>
<feature type="region of interest" description="Disordered" evidence="1">
    <location>
        <begin position="513"/>
        <end position="547"/>
    </location>
</feature>
<protein>
    <submittedName>
        <fullName evidence="2">Uncharacterized protein</fullName>
    </submittedName>
</protein>
<dbReference type="RefSeq" id="XP_022392147.1">
    <property type="nucleotide sequence ID" value="XM_022530558.1"/>
</dbReference>
<dbReference type="OrthoDB" id="5377405at2759"/>
<dbReference type="GeneID" id="34446818"/>
<sequence>MGEPIDIDNPNHYTKIDELTAQGLLDRDAVLHKLTRRICRFHVIKPETELLHLRRTFDSLAVEENGIKVLTQSAFLSFLESTGFLPPSMREAGALVYRSLLYRSQYPFHQPIPDSLTYMGLLRALAWAIPGRARPVHEACSWSRSRSPADFRRQLFQSFATARDGKSIPFDAEYAKAQAQRRAFDFTCASYDCDTFTHPKTNYDDHGDEMFHDILDVLYSVQPQIIWLVPPPRDCFRATARNLAGDEHLRDLSIPQDQFRAVLKLLVTTFFGKPKVPVEQLVDLDHVVDCMARPAIQRPDLGITWDMYDQAARNGMPLLAYGLAHLLTPFYQGREDESDTSDIPQLGKVATLPVCAQMASLDISAIYGPHEYRYYELRTTSLTAATVANDLDAFPKAAIALLLSGKDSRTGQKTIFGYYVPLLAFKKPPFLFQLSDISDSFRGNGLRPGHEFDGGELVLGQRGNGVALVLRQDSKRAIVSHNVSDQFQPMYAANTWRGDWQIEFDVEEIEIWIQPEVDDEASEEAGEEAGEEADKEDGDDDEAEDEG</sequence>
<evidence type="ECO:0000313" key="2">
    <source>
        <dbReference type="EMBL" id="OGM48430.1"/>
    </source>
</evidence>
<accession>A0A1F8A9I0</accession>
<evidence type="ECO:0000256" key="1">
    <source>
        <dbReference type="SAM" id="MobiDB-lite"/>
    </source>
</evidence>
<evidence type="ECO:0000313" key="3">
    <source>
        <dbReference type="Proteomes" id="UP000179179"/>
    </source>
</evidence>
<comment type="caution">
    <text evidence="2">The sequence shown here is derived from an EMBL/GenBank/DDBJ whole genome shotgun (WGS) entry which is preliminary data.</text>
</comment>